<evidence type="ECO:0000313" key="2">
    <source>
        <dbReference type="EMBL" id="MBA2840756.1"/>
    </source>
</evidence>
<protein>
    <recommendedName>
        <fullName evidence="1">DUF4350 domain-containing protein</fullName>
    </recommendedName>
</protein>
<organism evidence="2 3">
    <name type="scientific">Methanococcus maripaludis</name>
    <name type="common">Methanococcus deltae</name>
    <dbReference type="NCBI Taxonomy" id="39152"/>
    <lineage>
        <taxon>Archaea</taxon>
        <taxon>Methanobacteriati</taxon>
        <taxon>Methanobacteriota</taxon>
        <taxon>Methanomada group</taxon>
        <taxon>Methanococci</taxon>
        <taxon>Methanococcales</taxon>
        <taxon>Methanococcaceae</taxon>
        <taxon>Methanococcus</taxon>
    </lineage>
</organism>
<reference evidence="2 3" key="1">
    <citation type="submission" date="2020-07" db="EMBL/GenBank/DDBJ databases">
        <title>Genomic Encyclopedia of Type Strains, Phase IV (KMG-V): Genome sequencing to study the core and pangenomes of soil and plant-associated prokaryotes.</title>
        <authorList>
            <person name="Whitman W."/>
        </authorList>
    </citation>
    <scope>NUCLEOTIDE SEQUENCE [LARGE SCALE GENOMIC DNA]</scope>
    <source>
        <strain evidence="2 3">A4</strain>
    </source>
</reference>
<dbReference type="Proteomes" id="UP000563838">
    <property type="component" value="Unassembled WGS sequence"/>
</dbReference>
<gene>
    <name evidence="2" type="ORF">HNP87_001288</name>
</gene>
<accession>A0A7J9NIL3</accession>
<name>A0A7J9NIL3_METMI</name>
<dbReference type="RefSeq" id="WP_258559284.1">
    <property type="nucleotide sequence ID" value="NZ_JACDUI010000002.1"/>
</dbReference>
<comment type="caution">
    <text evidence="2">The sequence shown here is derived from an EMBL/GenBank/DDBJ whole genome shotgun (WGS) entry which is preliminary data.</text>
</comment>
<sequence>MMEKYFKYMLIALLGVIFVSLPAGVPMIKSFSEYSSFNTDWNGCSKFTKMVYDSEIIVTPIYSPYEDYNFDKNGVLFIIGPEIDFSNSEIQKIGNFVKCGNTLVIADDFGTSNQILKQLNLTDKFTKKRLNDIFYTSNENLIEYKVPKEYGGGYIVTNIPTYTSKTGFVIASNFSNSDLKTQNPALISKVPYENGNIILIGDPDIFTNGLYNYNKNFLNEFIQNLNFNHAYIDEIHHKDFGYEISVFYVHKSVPKELILIVLLLIVCSFHVQNKKVFNNATKKLISKFSKKRSENDEEVLKNISEKHDIDFDDLKRVINNIKDGNNGRKRISK</sequence>
<dbReference type="Pfam" id="PF14258">
    <property type="entry name" value="DUF4350"/>
    <property type="match status" value="1"/>
</dbReference>
<dbReference type="AlphaFoldDB" id="A0A7J9NIL3"/>
<dbReference type="EMBL" id="JACDUI010000002">
    <property type="protein sequence ID" value="MBA2840756.1"/>
    <property type="molecule type" value="Genomic_DNA"/>
</dbReference>
<feature type="domain" description="DUF4350" evidence="1">
    <location>
        <begin position="36"/>
        <end position="217"/>
    </location>
</feature>
<evidence type="ECO:0000313" key="3">
    <source>
        <dbReference type="Proteomes" id="UP000563838"/>
    </source>
</evidence>
<proteinExistence type="predicted"/>
<evidence type="ECO:0000259" key="1">
    <source>
        <dbReference type="Pfam" id="PF14258"/>
    </source>
</evidence>
<dbReference type="InterPro" id="IPR025646">
    <property type="entry name" value="DUF4350"/>
</dbReference>